<dbReference type="Proteomes" id="UP001211005">
    <property type="component" value="Chromosome"/>
</dbReference>
<sequence length="169" mass="19504">MLDSLFAMRYVLFALLLLLACSSCQRLNAKGPIGFWSEHRHDRDLRPHGPWRGYYPEPARQMASRERFRHGRIVGTSRFYGANGVLERKEVYVRAVDGLMRITYYHPNGRIWRTGQARIVAEPDGSHFYWFGDWPVYSAAGKAEKLEHYETGKLVSVRPAATPPVLRPK</sequence>
<proteinExistence type="predicted"/>
<organism evidence="1 2">
    <name type="scientific">Hymenobacter canadensis</name>
    <dbReference type="NCBI Taxonomy" id="2999067"/>
    <lineage>
        <taxon>Bacteria</taxon>
        <taxon>Pseudomonadati</taxon>
        <taxon>Bacteroidota</taxon>
        <taxon>Cytophagia</taxon>
        <taxon>Cytophagales</taxon>
        <taxon>Hymenobacteraceae</taxon>
        <taxon>Hymenobacter</taxon>
    </lineage>
</organism>
<evidence type="ECO:0000313" key="2">
    <source>
        <dbReference type="Proteomes" id="UP001211005"/>
    </source>
</evidence>
<gene>
    <name evidence="1" type="ORF">O3303_15345</name>
</gene>
<evidence type="ECO:0000313" key="1">
    <source>
        <dbReference type="EMBL" id="WBA41186.1"/>
    </source>
</evidence>
<dbReference type="Gene3D" id="2.20.110.10">
    <property type="entry name" value="Histone H3 K4-specific methyltransferase SET7/9 N-terminal domain"/>
    <property type="match status" value="1"/>
</dbReference>
<reference evidence="1 2" key="1">
    <citation type="submission" date="2022-12" db="EMBL/GenBank/DDBJ databases">
        <title>Hymenobacter canadensis sp. nov. isolated from lake water of the Cambridge Bay, Canada.</title>
        <authorList>
            <person name="Kim W.H."/>
            <person name="Lee Y.M."/>
        </authorList>
    </citation>
    <scope>NUCLEOTIDE SEQUENCE [LARGE SCALE GENOMIC DNA]</scope>
    <source>
        <strain evidence="1 2">PAMC 29467</strain>
    </source>
</reference>
<accession>A0ABY7LMX5</accession>
<evidence type="ECO:0008006" key="3">
    <source>
        <dbReference type="Google" id="ProtNLM"/>
    </source>
</evidence>
<dbReference type="EMBL" id="CP114767">
    <property type="protein sequence ID" value="WBA41186.1"/>
    <property type="molecule type" value="Genomic_DNA"/>
</dbReference>
<protein>
    <recommendedName>
        <fullName evidence="3">Toxin-antitoxin system YwqK family antitoxin</fullName>
    </recommendedName>
</protein>
<dbReference type="RefSeq" id="WP_269559266.1">
    <property type="nucleotide sequence ID" value="NZ_CP114767.1"/>
</dbReference>
<name>A0ABY7LMX5_9BACT</name>
<dbReference type="SUPFAM" id="SSF82185">
    <property type="entry name" value="Histone H3 K4-specific methyltransferase SET7/9 N-terminal domain"/>
    <property type="match status" value="1"/>
</dbReference>
<keyword evidence="2" id="KW-1185">Reference proteome</keyword>